<proteinExistence type="predicted"/>
<feature type="transmembrane region" description="Helical" evidence="1">
    <location>
        <begin position="21"/>
        <end position="46"/>
    </location>
</feature>
<keyword evidence="1" id="KW-0472">Membrane</keyword>
<reference evidence="2 3" key="1">
    <citation type="submission" date="2017-02" db="EMBL/GenBank/DDBJ databases">
        <authorList>
            <person name="Peterson S.W."/>
        </authorList>
    </citation>
    <scope>NUCLEOTIDE SEQUENCE [LARGE SCALE GENOMIC DNA]</scope>
    <source>
        <strain evidence="2 3">ATCC 700028</strain>
    </source>
</reference>
<gene>
    <name evidence="2" type="ORF">SAMN02745174_01788</name>
</gene>
<organism evidence="2 3">
    <name type="scientific">Cetobacterium ceti</name>
    <dbReference type="NCBI Taxonomy" id="180163"/>
    <lineage>
        <taxon>Bacteria</taxon>
        <taxon>Fusobacteriati</taxon>
        <taxon>Fusobacteriota</taxon>
        <taxon>Fusobacteriia</taxon>
        <taxon>Fusobacteriales</taxon>
        <taxon>Fusobacteriaceae</taxon>
        <taxon>Cetobacterium</taxon>
    </lineage>
</organism>
<evidence type="ECO:0000256" key="1">
    <source>
        <dbReference type="SAM" id="Phobius"/>
    </source>
</evidence>
<dbReference type="STRING" id="180163.SAMN02745174_01788"/>
<sequence>MVKKFINNLLEKSIFYEIIKQTFYGSIIFLLEFILGILLIGVWLWIKEKSIFFAFLTFFTPIAFFNIFETMLIPIFFTISLIQDKFKFLLEKSRSLFLSSIVIFLVLYPGLYIFKEFFILINNFHYINISDIVGLTNGSFRIFGYYIYIVMLLAVVTIVNTIKDND</sequence>
<accession>A0A1T4P5Y6</accession>
<dbReference type="EMBL" id="FUWX01000013">
    <property type="protein sequence ID" value="SJZ86914.1"/>
    <property type="molecule type" value="Genomic_DNA"/>
</dbReference>
<name>A0A1T4P5Y6_9FUSO</name>
<evidence type="ECO:0000313" key="2">
    <source>
        <dbReference type="EMBL" id="SJZ86914.1"/>
    </source>
</evidence>
<feature type="transmembrane region" description="Helical" evidence="1">
    <location>
        <begin position="52"/>
        <end position="82"/>
    </location>
</feature>
<keyword evidence="3" id="KW-1185">Reference proteome</keyword>
<dbReference type="RefSeq" id="WP_078694251.1">
    <property type="nucleotide sequence ID" value="NZ_FUWX01000013.1"/>
</dbReference>
<protein>
    <submittedName>
        <fullName evidence="2">Uncharacterized protein</fullName>
    </submittedName>
</protein>
<dbReference type="AlphaFoldDB" id="A0A1T4P5Y6"/>
<feature type="transmembrane region" description="Helical" evidence="1">
    <location>
        <begin position="94"/>
        <end position="114"/>
    </location>
</feature>
<evidence type="ECO:0000313" key="3">
    <source>
        <dbReference type="Proteomes" id="UP000191153"/>
    </source>
</evidence>
<feature type="transmembrane region" description="Helical" evidence="1">
    <location>
        <begin position="143"/>
        <end position="162"/>
    </location>
</feature>
<keyword evidence="1" id="KW-1133">Transmembrane helix</keyword>
<dbReference type="Proteomes" id="UP000191153">
    <property type="component" value="Unassembled WGS sequence"/>
</dbReference>
<keyword evidence="1" id="KW-0812">Transmembrane</keyword>